<organism evidence="2 3">
    <name type="scientific">Colletotrichum sublineola</name>
    <name type="common">Sorghum anthracnose fungus</name>
    <dbReference type="NCBI Taxonomy" id="1173701"/>
    <lineage>
        <taxon>Eukaryota</taxon>
        <taxon>Fungi</taxon>
        <taxon>Dikarya</taxon>
        <taxon>Ascomycota</taxon>
        <taxon>Pezizomycotina</taxon>
        <taxon>Sordariomycetes</taxon>
        <taxon>Hypocreomycetidae</taxon>
        <taxon>Glomerellales</taxon>
        <taxon>Glomerellaceae</taxon>
        <taxon>Colletotrichum</taxon>
        <taxon>Colletotrichum graminicola species complex</taxon>
    </lineage>
</organism>
<dbReference type="HOGENOM" id="CLU_1586380_0_0_1"/>
<sequence>MRQLSNDESQSIVDEPHFVSRTSLGIRCPLKKWSAVPCSRSSSLPNVRLNQPFHAMSPKRPKSPPLLKKARPSDATLLTQKGMPARETAHRPYHVPGQASQPAYTALPSPAPCIRIRIPLIIIRHTVHGPPFPRAQEEERDSPADTCNANTPGPPTTTGTHTQNAPER</sequence>
<feature type="region of interest" description="Disordered" evidence="1">
    <location>
        <begin position="51"/>
        <end position="73"/>
    </location>
</feature>
<proteinExistence type="predicted"/>
<reference evidence="3" key="1">
    <citation type="journal article" date="2014" name="Genome Announc.">
        <title>Draft genome sequence of Colletotrichum sublineola, a destructive pathogen of cultivated sorghum.</title>
        <authorList>
            <person name="Baroncelli R."/>
            <person name="Sanz-Martin J.M."/>
            <person name="Rech G.E."/>
            <person name="Sukno S.A."/>
            <person name="Thon M.R."/>
        </authorList>
    </citation>
    <scope>NUCLEOTIDE SEQUENCE [LARGE SCALE GENOMIC DNA]</scope>
    <source>
        <strain evidence="3">TX430BB</strain>
    </source>
</reference>
<accession>A0A066WSQ9</accession>
<keyword evidence="3" id="KW-1185">Reference proteome</keyword>
<evidence type="ECO:0000256" key="1">
    <source>
        <dbReference type="SAM" id="MobiDB-lite"/>
    </source>
</evidence>
<dbReference type="AlphaFoldDB" id="A0A066WSQ9"/>
<evidence type="ECO:0000313" key="2">
    <source>
        <dbReference type="EMBL" id="KDN59933.1"/>
    </source>
</evidence>
<feature type="region of interest" description="Disordered" evidence="1">
    <location>
        <begin position="130"/>
        <end position="168"/>
    </location>
</feature>
<name>A0A066WSQ9_COLSU</name>
<protein>
    <submittedName>
        <fullName evidence="2">Uncharacterized protein</fullName>
    </submittedName>
</protein>
<dbReference type="EMBL" id="JMSE01001574">
    <property type="protein sequence ID" value="KDN59933.1"/>
    <property type="molecule type" value="Genomic_DNA"/>
</dbReference>
<comment type="caution">
    <text evidence="2">The sequence shown here is derived from an EMBL/GenBank/DDBJ whole genome shotgun (WGS) entry which is preliminary data.</text>
</comment>
<evidence type="ECO:0000313" key="3">
    <source>
        <dbReference type="Proteomes" id="UP000027238"/>
    </source>
</evidence>
<gene>
    <name evidence="2" type="ORF">CSUB01_07428</name>
</gene>
<dbReference type="Proteomes" id="UP000027238">
    <property type="component" value="Unassembled WGS sequence"/>
</dbReference>